<feature type="compositionally biased region" description="Low complexity" evidence="1">
    <location>
        <begin position="178"/>
        <end position="190"/>
    </location>
</feature>
<evidence type="ECO:0000256" key="1">
    <source>
        <dbReference type="SAM" id="MobiDB-lite"/>
    </source>
</evidence>
<proteinExistence type="predicted"/>
<dbReference type="AlphaFoldDB" id="A0AAE9J8N0"/>
<gene>
    <name evidence="2" type="ORF">L5515_014448</name>
</gene>
<keyword evidence="3" id="KW-1185">Reference proteome</keyword>
<evidence type="ECO:0000313" key="3">
    <source>
        <dbReference type="Proteomes" id="UP000829354"/>
    </source>
</evidence>
<feature type="region of interest" description="Disordered" evidence="1">
    <location>
        <begin position="178"/>
        <end position="224"/>
    </location>
</feature>
<evidence type="ECO:0000313" key="2">
    <source>
        <dbReference type="EMBL" id="UMM18334.1"/>
    </source>
</evidence>
<dbReference type="Proteomes" id="UP000829354">
    <property type="component" value="Chromosome II"/>
</dbReference>
<protein>
    <submittedName>
        <fullName evidence="2">Uncharacterized protein</fullName>
    </submittedName>
</protein>
<accession>A0AAE9J8N0</accession>
<organism evidence="2 3">
    <name type="scientific">Caenorhabditis briggsae</name>
    <dbReference type="NCBI Taxonomy" id="6238"/>
    <lineage>
        <taxon>Eukaryota</taxon>
        <taxon>Metazoa</taxon>
        <taxon>Ecdysozoa</taxon>
        <taxon>Nematoda</taxon>
        <taxon>Chromadorea</taxon>
        <taxon>Rhabditida</taxon>
        <taxon>Rhabditina</taxon>
        <taxon>Rhabditomorpha</taxon>
        <taxon>Rhabditoidea</taxon>
        <taxon>Rhabditidae</taxon>
        <taxon>Peloderinae</taxon>
        <taxon>Caenorhabditis</taxon>
    </lineage>
</organism>
<feature type="compositionally biased region" description="Acidic residues" evidence="1">
    <location>
        <begin position="111"/>
        <end position="126"/>
    </location>
</feature>
<feature type="compositionally biased region" description="Polar residues" evidence="1">
    <location>
        <begin position="59"/>
        <end position="72"/>
    </location>
</feature>
<feature type="compositionally biased region" description="Basic and acidic residues" evidence="1">
    <location>
        <begin position="8"/>
        <end position="18"/>
    </location>
</feature>
<name>A0AAE9J8N0_CAEBR</name>
<feature type="region of interest" description="Disordered" evidence="1">
    <location>
        <begin position="50"/>
        <end position="150"/>
    </location>
</feature>
<sequence length="224" mass="23674">MSDMQADEGGKPSPDHGEGASSALPVKEVIKEVLEAAKIVKMEKAAKCEAKIVHDDQKGSSSATIAPESTTAKKAARSRTDSGEDAESSASQMIQRSPSPVVAIDPPNTPEDLEKDPSPSEEEEEVSVNREDAPGDVEEQQGASDVVSKTKKIVTTSPALAQKPIALPAVQQIRDQETTVATSASSALAAREPRARRSAPSKRYPTDLFHVPDLGAPKKNKKTA</sequence>
<feature type="compositionally biased region" description="Polar residues" evidence="1">
    <location>
        <begin position="88"/>
        <end position="98"/>
    </location>
</feature>
<dbReference type="EMBL" id="CP092621">
    <property type="protein sequence ID" value="UMM18334.1"/>
    <property type="molecule type" value="Genomic_DNA"/>
</dbReference>
<feature type="region of interest" description="Disordered" evidence="1">
    <location>
        <begin position="1"/>
        <end position="25"/>
    </location>
</feature>
<reference evidence="2 3" key="1">
    <citation type="submission" date="2022-04" db="EMBL/GenBank/DDBJ databases">
        <title>Chromosome-level reference genomes for two strains of Caenorhabditis briggsae: an improved platform for comparative genomics.</title>
        <authorList>
            <person name="Stevens L."/>
            <person name="Andersen E."/>
        </authorList>
    </citation>
    <scope>NUCLEOTIDE SEQUENCE [LARGE SCALE GENOMIC DNA]</scope>
    <source>
        <strain evidence="2">VX34</strain>
        <tissue evidence="2">Whole-organism</tissue>
    </source>
</reference>